<accession>A0ABX1KQ09</accession>
<comment type="caution">
    <text evidence="1">The sequence shown here is derived from an EMBL/GenBank/DDBJ whole genome shotgun (WGS) entry which is preliminary data.</text>
</comment>
<reference evidence="1 2" key="1">
    <citation type="submission" date="2020-04" db="EMBL/GenBank/DDBJ databases">
        <title>The first description of lens atrophy caused by putative novel Shewanella sp. that is a new emerging pathogen for cultured rainbow trout?</title>
        <authorList>
            <person name="Saticioglu I.B."/>
            <person name="Duman M."/>
            <person name="Altun S."/>
        </authorList>
    </citation>
    <scope>NUCLEOTIDE SEQUENCE [LARGE SCALE GENOMIC DNA]</scope>
    <source>
        <strain evidence="1 2">S-1</strain>
    </source>
</reference>
<proteinExistence type="predicted"/>
<sequence>MGLSMKKPSKQWTEFGQLIDVVDIRIGKQQRKLAKLNLRHQELLDSIEASWASIANEQQRLKSLVVKDEFNGLSRLFQRRESVKSHIESLFFDVSVTQQNANELAAEIALVIVEKRRQEKRKDALAEIQEQLRDE</sequence>
<keyword evidence="2" id="KW-1185">Reference proteome</keyword>
<name>A0ABX1KQ09_9GAMM</name>
<organism evidence="1 2">
    <name type="scientific">Shewanella oncorhynchi</name>
    <dbReference type="NCBI Taxonomy" id="2726434"/>
    <lineage>
        <taxon>Bacteria</taxon>
        <taxon>Pseudomonadati</taxon>
        <taxon>Pseudomonadota</taxon>
        <taxon>Gammaproteobacteria</taxon>
        <taxon>Alteromonadales</taxon>
        <taxon>Shewanellaceae</taxon>
        <taxon>Shewanella</taxon>
    </lineage>
</organism>
<gene>
    <name evidence="1" type="ORF">HGO26_15645</name>
</gene>
<evidence type="ECO:0000313" key="1">
    <source>
        <dbReference type="EMBL" id="NLQ24305.1"/>
    </source>
</evidence>
<dbReference type="Proteomes" id="UP000527352">
    <property type="component" value="Unassembled WGS sequence"/>
</dbReference>
<dbReference type="EMBL" id="JABAEB010000009">
    <property type="protein sequence ID" value="NLQ24305.1"/>
    <property type="molecule type" value="Genomic_DNA"/>
</dbReference>
<evidence type="ECO:0000313" key="2">
    <source>
        <dbReference type="Proteomes" id="UP000527352"/>
    </source>
</evidence>
<protein>
    <submittedName>
        <fullName evidence="1">Uncharacterized protein</fullName>
    </submittedName>
</protein>